<dbReference type="AlphaFoldDB" id="A0A1G6VGV2"/>
<dbReference type="SMART" id="SM00062">
    <property type="entry name" value="PBPb"/>
    <property type="match status" value="1"/>
</dbReference>
<organism evidence="6 7">
    <name type="scientific">Ectopseudomonas alcaliphila</name>
    <dbReference type="NCBI Taxonomy" id="101564"/>
    <lineage>
        <taxon>Bacteria</taxon>
        <taxon>Pseudomonadati</taxon>
        <taxon>Pseudomonadota</taxon>
        <taxon>Gammaproteobacteria</taxon>
        <taxon>Pseudomonadales</taxon>
        <taxon>Pseudomonadaceae</taxon>
        <taxon>Ectopseudomonas</taxon>
    </lineage>
</organism>
<comment type="similarity">
    <text evidence="1">Belongs to the bacterial solute-binding protein 3 family.</text>
</comment>
<name>A0A1G6VGV2_9GAMM</name>
<keyword evidence="2 3" id="KW-0732">Signal</keyword>
<dbReference type="PANTHER" id="PTHR35936:SF6">
    <property type="entry name" value="AMINO ACID ABC TRANSPORTER SUBSTRATE-BINDING PAAT FAMILY PROTEIN"/>
    <property type="match status" value="1"/>
</dbReference>
<feature type="domain" description="Solute-binding protein family 3/N-terminal" evidence="4">
    <location>
        <begin position="20"/>
        <end position="240"/>
    </location>
</feature>
<evidence type="ECO:0000256" key="3">
    <source>
        <dbReference type="SAM" id="SignalP"/>
    </source>
</evidence>
<evidence type="ECO:0000313" key="6">
    <source>
        <dbReference type="EMBL" id="SDD52721.1"/>
    </source>
</evidence>
<dbReference type="RefSeq" id="WP_319620036.1">
    <property type="nucleotide sequence ID" value="NZ_JAWXXP010000001.1"/>
</dbReference>
<evidence type="ECO:0000313" key="8">
    <source>
        <dbReference type="Proteomes" id="UP001278050"/>
    </source>
</evidence>
<feature type="signal peptide" evidence="3">
    <location>
        <begin position="1"/>
        <end position="18"/>
    </location>
</feature>
<evidence type="ECO:0000259" key="4">
    <source>
        <dbReference type="SMART" id="SM00062"/>
    </source>
</evidence>
<feature type="chain" id="PRO_5010339601" evidence="3">
    <location>
        <begin position="19"/>
        <end position="256"/>
    </location>
</feature>
<protein>
    <submittedName>
        <fullName evidence="6">ABC-type amino acid transport substrate-binding protein</fullName>
    </submittedName>
    <submittedName>
        <fullName evidence="5">Transporter substrate-binding domain-containing protein</fullName>
    </submittedName>
</protein>
<dbReference type="EMBL" id="FNAE01000001">
    <property type="protein sequence ID" value="SDD52721.1"/>
    <property type="molecule type" value="Genomic_DNA"/>
</dbReference>
<dbReference type="PANTHER" id="PTHR35936">
    <property type="entry name" value="MEMBRANE-BOUND LYTIC MUREIN TRANSGLYCOSYLASE F"/>
    <property type="match status" value="1"/>
</dbReference>
<evidence type="ECO:0000256" key="1">
    <source>
        <dbReference type="ARBA" id="ARBA00010333"/>
    </source>
</evidence>
<dbReference type="EMBL" id="JAWXXP010000001">
    <property type="protein sequence ID" value="MDX5991791.1"/>
    <property type="molecule type" value="Genomic_DNA"/>
</dbReference>
<dbReference type="Proteomes" id="UP001278050">
    <property type="component" value="Unassembled WGS sequence"/>
</dbReference>
<dbReference type="Gene3D" id="3.40.190.10">
    <property type="entry name" value="Periplasmic binding protein-like II"/>
    <property type="match status" value="2"/>
</dbReference>
<reference evidence="5 8" key="2">
    <citation type="submission" date="2023-11" db="EMBL/GenBank/DDBJ databases">
        <title>MicrobeMod: A computational toolkit for identifying prokaryotic methylation and restriction-modification with nanopore sequencing.</title>
        <authorList>
            <person name="Crits-Christoph A."/>
            <person name="Kang S.C."/>
            <person name="Lee H."/>
            <person name="Ostrov N."/>
        </authorList>
    </citation>
    <scope>NUCLEOTIDE SEQUENCE [LARGE SCALE GENOMIC DNA]</scope>
    <source>
        <strain evidence="5 8">ATCC BAA-571</strain>
    </source>
</reference>
<gene>
    <name evidence="6" type="ORF">SAMN05216575_101751</name>
    <name evidence="5" type="ORF">SIM71_06960</name>
</gene>
<accession>A0A1G6VGV2</accession>
<dbReference type="InterPro" id="IPR001638">
    <property type="entry name" value="Solute-binding_3/MltF_N"/>
</dbReference>
<reference evidence="6 7" key="1">
    <citation type="submission" date="2016-10" db="EMBL/GenBank/DDBJ databases">
        <authorList>
            <person name="de Groot N.N."/>
        </authorList>
    </citation>
    <scope>NUCLEOTIDE SEQUENCE [LARGE SCALE GENOMIC DNA]</scope>
    <source>
        <strain evidence="6 7">JCM 10630</strain>
    </source>
</reference>
<sequence>MRRSCALSLGLLSNFCSAESLMWGYGPADTMPYVGLTQQQVRHGLAYQVSQEIGRRFGLPVEFLETPNNRLEPYLQQGRLHLICNTNPEWVSQPQQYHWSPPLYDEQDVLLQRTDQPELTSLASLYGKVLGTSLGYTYSQPLMAAFSTGKVDRRDVRDLDTSLHMLDKQRLDAVIDMQRNLTYKLAQYPQMQLRFSPWVVQRYQVYCVYSSHLPIPAERLDALLLELRDRRMIGQWLDEAVRSATDRPAPLSAGAR</sequence>
<dbReference type="Proteomes" id="UP000182413">
    <property type="component" value="Unassembled WGS sequence"/>
</dbReference>
<evidence type="ECO:0000313" key="7">
    <source>
        <dbReference type="Proteomes" id="UP000182413"/>
    </source>
</evidence>
<evidence type="ECO:0000313" key="5">
    <source>
        <dbReference type="EMBL" id="MDX5991791.1"/>
    </source>
</evidence>
<dbReference type="SUPFAM" id="SSF53850">
    <property type="entry name" value="Periplasmic binding protein-like II"/>
    <property type="match status" value="1"/>
</dbReference>
<dbReference type="Pfam" id="PF00497">
    <property type="entry name" value="SBP_bac_3"/>
    <property type="match status" value="1"/>
</dbReference>
<keyword evidence="8" id="KW-1185">Reference proteome</keyword>
<evidence type="ECO:0000256" key="2">
    <source>
        <dbReference type="ARBA" id="ARBA00022729"/>
    </source>
</evidence>
<proteinExistence type="inferred from homology"/>